<dbReference type="Gene3D" id="3.40.50.300">
    <property type="entry name" value="P-loop containing nucleotide triphosphate hydrolases"/>
    <property type="match status" value="1"/>
</dbReference>
<name>A0AAU8K1B2_9ACTN</name>
<protein>
    <submittedName>
        <fullName evidence="2">AAA family ATPase</fullName>
    </submittedName>
</protein>
<dbReference type="PANTHER" id="PTHR43581:SF2">
    <property type="entry name" value="EXCINUCLEASE ATPASE SUBUNIT"/>
    <property type="match status" value="1"/>
</dbReference>
<feature type="domain" description="Endonuclease GajA/Old nuclease/RecF-like AAA" evidence="1">
    <location>
        <begin position="123"/>
        <end position="201"/>
    </location>
</feature>
<dbReference type="Pfam" id="PF13175">
    <property type="entry name" value="AAA_15"/>
    <property type="match status" value="1"/>
</dbReference>
<dbReference type="PANTHER" id="PTHR43581">
    <property type="entry name" value="ATP/GTP PHOSPHATASE"/>
    <property type="match status" value="1"/>
</dbReference>
<dbReference type="SUPFAM" id="SSF52540">
    <property type="entry name" value="P-loop containing nucleoside triphosphate hydrolases"/>
    <property type="match status" value="1"/>
</dbReference>
<dbReference type="RefSeq" id="WP_354642926.1">
    <property type="nucleotide sequence ID" value="NZ_CP159872.1"/>
</dbReference>
<dbReference type="AlphaFoldDB" id="A0AAU8K1B2"/>
<dbReference type="KEGG" id="kcm:ABWK59_25400"/>
<evidence type="ECO:0000259" key="1">
    <source>
        <dbReference type="Pfam" id="PF13175"/>
    </source>
</evidence>
<dbReference type="InterPro" id="IPR027417">
    <property type="entry name" value="P-loop_NTPase"/>
</dbReference>
<dbReference type="InterPro" id="IPR041685">
    <property type="entry name" value="AAA_GajA/Old/RecF-like"/>
</dbReference>
<organism evidence="2">
    <name type="scientific">Kitasatospora camelliae</name>
    <dbReference type="NCBI Taxonomy" id="3156397"/>
    <lineage>
        <taxon>Bacteria</taxon>
        <taxon>Bacillati</taxon>
        <taxon>Actinomycetota</taxon>
        <taxon>Actinomycetes</taxon>
        <taxon>Kitasatosporales</taxon>
        <taxon>Streptomycetaceae</taxon>
        <taxon>Kitasatospora</taxon>
    </lineage>
</organism>
<proteinExistence type="predicted"/>
<reference evidence="2" key="1">
    <citation type="submission" date="2024-06" db="EMBL/GenBank/DDBJ databases">
        <title>The genome sequences of Kitasatospora sp. strain HUAS MG31.</title>
        <authorList>
            <person name="Mo P."/>
        </authorList>
    </citation>
    <scope>NUCLEOTIDE SEQUENCE</scope>
    <source>
        <strain evidence="2">HUAS MG31</strain>
    </source>
</reference>
<sequence length="241" mass="26424">MAYYFPVSVADPEPFTAGAQVQYLYAAGNDLGLQTVTVTRAAKEWSGYKRQPQRATYYRGFTQFIPKVERRDLSIYGGASLELGDTSTLDPTAAEHVGRILAAPYEHLGFTEVLASKKTATLAMAGRGGRRYSENHMGTGEGRVLYMVNTLETAPPKSLIILEEPETSLHGDAQVRLAQYLVEVALRRGHQIILTTHSTAILGQLSRDSVVYLRRTPMGDVTATHGLSTYQWTLSPLSLGS</sequence>
<accession>A0AAU8K1B2</accession>
<dbReference type="InterPro" id="IPR051396">
    <property type="entry name" value="Bact_Antivir_Def_Nuclease"/>
</dbReference>
<evidence type="ECO:0000313" key="2">
    <source>
        <dbReference type="EMBL" id="XCM81996.1"/>
    </source>
</evidence>
<dbReference type="EMBL" id="CP159872">
    <property type="protein sequence ID" value="XCM81996.1"/>
    <property type="molecule type" value="Genomic_DNA"/>
</dbReference>
<gene>
    <name evidence="2" type="ORF">ABWK59_25400</name>
</gene>